<dbReference type="SUPFAM" id="SSF51126">
    <property type="entry name" value="Pectin lyase-like"/>
    <property type="match status" value="1"/>
</dbReference>
<evidence type="ECO:0000256" key="3">
    <source>
        <dbReference type="ARBA" id="ARBA00022729"/>
    </source>
</evidence>
<dbReference type="GO" id="GO:0016837">
    <property type="term" value="F:carbon-oxygen lyase activity, acting on polysaccharides"/>
    <property type="evidence" value="ECO:0007669"/>
    <property type="project" value="TreeGrafter"/>
</dbReference>
<keyword evidence="2" id="KW-0964">Secreted</keyword>
<dbReference type="PANTHER" id="PTHR40088:SF2">
    <property type="entry name" value="SECRETED SUGAR HYDROLASE"/>
    <property type="match status" value="1"/>
</dbReference>
<evidence type="ECO:0000313" key="4">
    <source>
        <dbReference type="EMBL" id="GEP96134.1"/>
    </source>
</evidence>
<proteinExistence type="predicted"/>
<dbReference type="InterPro" id="IPR052052">
    <property type="entry name" value="Polysaccharide_Lyase_9"/>
</dbReference>
<dbReference type="InterPro" id="IPR011050">
    <property type="entry name" value="Pectin_lyase_fold/virulence"/>
</dbReference>
<gene>
    <name evidence="4" type="ORF">CCY01nite_23940</name>
</gene>
<dbReference type="SMART" id="SM00710">
    <property type="entry name" value="PbH1"/>
    <property type="match status" value="6"/>
</dbReference>
<accession>A0A512RKA9</accession>
<evidence type="ECO:0000313" key="5">
    <source>
        <dbReference type="Proteomes" id="UP000321436"/>
    </source>
</evidence>
<comment type="caution">
    <text evidence="4">The sequence shown here is derived from an EMBL/GenBank/DDBJ whole genome shotgun (WGS) entry which is preliminary data.</text>
</comment>
<dbReference type="RefSeq" id="WP_146861622.1">
    <property type="nucleotide sequence ID" value="NZ_BKAU01000002.1"/>
</dbReference>
<dbReference type="AlphaFoldDB" id="A0A512RKA9"/>
<dbReference type="PROSITE" id="PS51257">
    <property type="entry name" value="PROKAR_LIPOPROTEIN"/>
    <property type="match status" value="1"/>
</dbReference>
<dbReference type="InterPro" id="IPR012334">
    <property type="entry name" value="Pectin_lyas_fold"/>
</dbReference>
<dbReference type="OrthoDB" id="9795486at2"/>
<keyword evidence="5" id="KW-1185">Reference proteome</keyword>
<protein>
    <recommendedName>
        <fullName evidence="6">Right handed beta helix domain-containing protein</fullName>
    </recommendedName>
</protein>
<dbReference type="EMBL" id="BKAU01000002">
    <property type="protein sequence ID" value="GEP96134.1"/>
    <property type="molecule type" value="Genomic_DNA"/>
</dbReference>
<evidence type="ECO:0000256" key="2">
    <source>
        <dbReference type="ARBA" id="ARBA00022525"/>
    </source>
</evidence>
<reference evidence="4 5" key="1">
    <citation type="submission" date="2019-07" db="EMBL/GenBank/DDBJ databases">
        <title>Whole genome shotgun sequence of Chitinophaga cymbidii NBRC 109752.</title>
        <authorList>
            <person name="Hosoyama A."/>
            <person name="Uohara A."/>
            <person name="Ohji S."/>
            <person name="Ichikawa N."/>
        </authorList>
    </citation>
    <scope>NUCLEOTIDE SEQUENCE [LARGE SCALE GENOMIC DNA]</scope>
    <source>
        <strain evidence="4 5">NBRC 109752</strain>
    </source>
</reference>
<keyword evidence="3" id="KW-0732">Signal</keyword>
<comment type="subcellular location">
    <subcellularLocation>
        <location evidence="1">Secreted</location>
    </subcellularLocation>
</comment>
<dbReference type="PANTHER" id="PTHR40088">
    <property type="entry name" value="PECTATE LYASE (EUROFUNG)"/>
    <property type="match status" value="1"/>
</dbReference>
<dbReference type="Proteomes" id="UP000321436">
    <property type="component" value="Unassembled WGS sequence"/>
</dbReference>
<dbReference type="InterPro" id="IPR006626">
    <property type="entry name" value="PbH1"/>
</dbReference>
<name>A0A512RKA9_9BACT</name>
<dbReference type="GO" id="GO:0005576">
    <property type="term" value="C:extracellular region"/>
    <property type="evidence" value="ECO:0007669"/>
    <property type="project" value="UniProtKB-SubCell"/>
</dbReference>
<organism evidence="4 5">
    <name type="scientific">Chitinophaga cymbidii</name>
    <dbReference type="NCBI Taxonomy" id="1096750"/>
    <lineage>
        <taxon>Bacteria</taxon>
        <taxon>Pseudomonadati</taxon>
        <taxon>Bacteroidota</taxon>
        <taxon>Chitinophagia</taxon>
        <taxon>Chitinophagales</taxon>
        <taxon>Chitinophagaceae</taxon>
        <taxon>Chitinophaga</taxon>
    </lineage>
</organism>
<evidence type="ECO:0008006" key="6">
    <source>
        <dbReference type="Google" id="ProtNLM"/>
    </source>
</evidence>
<dbReference type="Gene3D" id="2.160.20.10">
    <property type="entry name" value="Single-stranded right-handed beta-helix, Pectin lyase-like"/>
    <property type="match status" value="2"/>
</dbReference>
<sequence length="509" mass="54758">MMRSSFLIFILAGIASTACSKKNSPQGDNKPDVRQNTFYVSPSGNDAAAGTLAAPLRGINTALAKASPGDTVIVRTGKYYEKVVFPRSGRQDKYITLKAYPGEKPVIDGTGLSITGKEALVTIRNASYVVFEGFDVCNYISSTPWVNINGIVADEGSSHIIIRKNKVYNIEHNVAPADGRSGHGIEIIGNTGTPMTDVLVEENEIHDCNTGYSENLTINGYVDGFIIRRNKIYNAENIGIDAAGGYAANPNPAFNYARNGLITENELYDINMTTGPIGGIHGHGAIAIYVDGARNIIVERNRVRDCDRGIGIVSETDAFPTSDCIVRNNVVANCYRTGIYLGGYLGYTGGGTRNSYVVNNTLYQNNRENGAYGEIEGELRMTEHCIDNVIVNNLVYARPVDLMFHKYTSTGSGNEIDYNLYFTTGTPGWIWNTTNGTPYTDFNAWKTASGVDAASVFGLDPKLAADMSLQSGSPAKDAGKVIGAEIQGTLDVNGNPRIVGNKISIGASQ</sequence>
<evidence type="ECO:0000256" key="1">
    <source>
        <dbReference type="ARBA" id="ARBA00004613"/>
    </source>
</evidence>